<protein>
    <submittedName>
        <fullName evidence="2">Uncharacterized protein</fullName>
    </submittedName>
</protein>
<name>A0AAD7FRB4_9AGAR</name>
<feature type="region of interest" description="Disordered" evidence="1">
    <location>
        <begin position="55"/>
        <end position="151"/>
    </location>
</feature>
<comment type="caution">
    <text evidence="2">The sequence shown here is derived from an EMBL/GenBank/DDBJ whole genome shotgun (WGS) entry which is preliminary data.</text>
</comment>
<evidence type="ECO:0000313" key="2">
    <source>
        <dbReference type="EMBL" id="KAJ7634853.1"/>
    </source>
</evidence>
<feature type="compositionally biased region" description="Low complexity" evidence="1">
    <location>
        <begin position="129"/>
        <end position="142"/>
    </location>
</feature>
<feature type="compositionally biased region" description="Low complexity" evidence="1">
    <location>
        <begin position="1"/>
        <end position="18"/>
    </location>
</feature>
<evidence type="ECO:0000313" key="3">
    <source>
        <dbReference type="Proteomes" id="UP001221142"/>
    </source>
</evidence>
<sequence length="197" mass="21298">MSLSSPPSSPTRLPSAPLHRMPPVDDLEKFQALLESATPVSDWETMTKRKLFKNAAQREDMINGGSASSEDDTPSPLVSVRVRESAPNIFQQGSGKQGKHTGAVRPASRAVSPGKRPASRTASPEKRPISSSRALSPSKSPRAQSPVKSSRMMYVVGNQVHGTSDEATRLFAADPNARLFFTHDVDELAKFFKSLAV</sequence>
<accession>A0AAD7FRB4</accession>
<organism evidence="2 3">
    <name type="scientific">Roridomyces roridus</name>
    <dbReference type="NCBI Taxonomy" id="1738132"/>
    <lineage>
        <taxon>Eukaryota</taxon>
        <taxon>Fungi</taxon>
        <taxon>Dikarya</taxon>
        <taxon>Basidiomycota</taxon>
        <taxon>Agaricomycotina</taxon>
        <taxon>Agaricomycetes</taxon>
        <taxon>Agaricomycetidae</taxon>
        <taxon>Agaricales</taxon>
        <taxon>Marasmiineae</taxon>
        <taxon>Mycenaceae</taxon>
        <taxon>Roridomyces</taxon>
    </lineage>
</organism>
<gene>
    <name evidence="2" type="ORF">FB45DRAFT_910052</name>
</gene>
<reference evidence="2" key="1">
    <citation type="submission" date="2023-03" db="EMBL/GenBank/DDBJ databases">
        <title>Massive genome expansion in bonnet fungi (Mycena s.s.) driven by repeated elements and novel gene families across ecological guilds.</title>
        <authorList>
            <consortium name="Lawrence Berkeley National Laboratory"/>
            <person name="Harder C.B."/>
            <person name="Miyauchi S."/>
            <person name="Viragh M."/>
            <person name="Kuo A."/>
            <person name="Thoen E."/>
            <person name="Andreopoulos B."/>
            <person name="Lu D."/>
            <person name="Skrede I."/>
            <person name="Drula E."/>
            <person name="Henrissat B."/>
            <person name="Morin E."/>
            <person name="Kohler A."/>
            <person name="Barry K."/>
            <person name="LaButti K."/>
            <person name="Morin E."/>
            <person name="Salamov A."/>
            <person name="Lipzen A."/>
            <person name="Mereny Z."/>
            <person name="Hegedus B."/>
            <person name="Baldrian P."/>
            <person name="Stursova M."/>
            <person name="Weitz H."/>
            <person name="Taylor A."/>
            <person name="Grigoriev I.V."/>
            <person name="Nagy L.G."/>
            <person name="Martin F."/>
            <person name="Kauserud H."/>
        </authorList>
    </citation>
    <scope>NUCLEOTIDE SEQUENCE</scope>
    <source>
        <strain evidence="2">9284</strain>
    </source>
</reference>
<dbReference type="Proteomes" id="UP001221142">
    <property type="component" value="Unassembled WGS sequence"/>
</dbReference>
<dbReference type="AlphaFoldDB" id="A0AAD7FRB4"/>
<proteinExistence type="predicted"/>
<keyword evidence="3" id="KW-1185">Reference proteome</keyword>
<feature type="region of interest" description="Disordered" evidence="1">
    <location>
        <begin position="1"/>
        <end position="24"/>
    </location>
</feature>
<evidence type="ECO:0000256" key="1">
    <source>
        <dbReference type="SAM" id="MobiDB-lite"/>
    </source>
</evidence>
<dbReference type="EMBL" id="JARKIF010000007">
    <property type="protein sequence ID" value="KAJ7634853.1"/>
    <property type="molecule type" value="Genomic_DNA"/>
</dbReference>